<reference evidence="1" key="1">
    <citation type="journal article" date="2021" name="Proc. Natl. Acad. Sci. U.S.A.">
        <title>A Catalog of Tens of Thousands of Viruses from Human Metagenomes Reveals Hidden Associations with Chronic Diseases.</title>
        <authorList>
            <person name="Tisza M.J."/>
            <person name="Buck C.B."/>
        </authorList>
    </citation>
    <scope>NUCLEOTIDE SEQUENCE</scope>
    <source>
        <strain evidence="1">Cte0t5</strain>
    </source>
</reference>
<name>A0A8S5LH05_9CAUD</name>
<protein>
    <submittedName>
        <fullName evidence="1">Major tail protein</fullName>
    </submittedName>
</protein>
<proteinExistence type="predicted"/>
<evidence type="ECO:0000313" key="1">
    <source>
        <dbReference type="EMBL" id="DAD69226.1"/>
    </source>
</evidence>
<accession>A0A8S5LH05</accession>
<organism evidence="1">
    <name type="scientific">Myoviridae sp. cte0t5</name>
    <dbReference type="NCBI Taxonomy" id="2823549"/>
    <lineage>
        <taxon>Viruses</taxon>
        <taxon>Duplodnaviria</taxon>
        <taxon>Heunggongvirae</taxon>
        <taxon>Uroviricota</taxon>
        <taxon>Caudoviricetes</taxon>
    </lineage>
</organism>
<dbReference type="EMBL" id="BK014717">
    <property type="protein sequence ID" value="DAD69226.1"/>
    <property type="molecule type" value="Genomic_DNA"/>
</dbReference>
<sequence length="233" mass="24429">MAKTHSYTPVLGKRIRVTPLDTCGKFDKAQHKPVATSGFVSVKLAAEVEDGTEITVRKADGSLCVNEKQSNTFKYFTVELEFCGVNPSVLDIVTNATKYLDHAGDTAGFKVAYGKIEKKFALELWTGLSGQACAAGAEDASGYLLLPFITAGTIGDIEVTGEDAISFSMTGAVTKSGNAWGVGPYDVVKKANGGGGGFVNAKLPTALDPLDHLLMIDTALAPPPDSDQPVTVP</sequence>